<evidence type="ECO:0000313" key="2">
    <source>
        <dbReference type="EMBL" id="WTR70540.1"/>
    </source>
</evidence>
<feature type="region of interest" description="Disordered" evidence="1">
    <location>
        <begin position="351"/>
        <end position="379"/>
    </location>
</feature>
<feature type="region of interest" description="Disordered" evidence="1">
    <location>
        <begin position="110"/>
        <end position="269"/>
    </location>
</feature>
<keyword evidence="3" id="KW-1185">Reference proteome</keyword>
<sequence length="403" mass="42874">MIYRNFIAPPRAFSQFSHEIIRHPRLDSHAARLLTWQLSLPAHARESLSESAKRARIGATSFITAKRQLKAEGYVHERRVQVGGGRWITQQLVSSTALRPEEATRIFGGMPVHTGTERVYPQVGPSDAGPTVGRPTRPSADGHPEKDRRENTSPLPPEPDGEPVPGSGSGSEAGTGTGTGIASASEPVSGSEPVPQGEWDPQGEPEPGGEPEAKAGTKAGTNPEPRPAPERKPGDERQSQPPEPAADDAVADARPDAKVDARPDARPDTKVAAQLDEARALVGALPLLSPALRHIPPGMRDELTRLAARWLAAGHTSGDVHEHVLRGLPGAGTPVQRPGGLVRYLLREVPPRTLPRPEPSAPPSAPRLSSRLEGARECASGAHTQPMLFRPVADEALCADCRA</sequence>
<dbReference type="EMBL" id="CP108188">
    <property type="protein sequence ID" value="WTR70540.1"/>
    <property type="molecule type" value="Genomic_DNA"/>
</dbReference>
<feature type="compositionally biased region" description="Basic and acidic residues" evidence="1">
    <location>
        <begin position="140"/>
        <end position="151"/>
    </location>
</feature>
<dbReference type="RefSeq" id="WP_406334686.1">
    <property type="nucleotide sequence ID" value="NZ_CP108188.1"/>
</dbReference>
<feature type="compositionally biased region" description="Basic and acidic residues" evidence="1">
    <location>
        <begin position="227"/>
        <end position="238"/>
    </location>
</feature>
<evidence type="ECO:0000256" key="1">
    <source>
        <dbReference type="SAM" id="MobiDB-lite"/>
    </source>
</evidence>
<name>A0ABZ1LCG9_9ACTN</name>
<evidence type="ECO:0008006" key="4">
    <source>
        <dbReference type="Google" id="ProtNLM"/>
    </source>
</evidence>
<evidence type="ECO:0000313" key="3">
    <source>
        <dbReference type="Proteomes" id="UP001622594"/>
    </source>
</evidence>
<dbReference type="Proteomes" id="UP001622594">
    <property type="component" value="Chromosome"/>
</dbReference>
<reference evidence="2 3" key="1">
    <citation type="submission" date="2022-10" db="EMBL/GenBank/DDBJ databases">
        <title>The complete genomes of actinobacterial strains from the NBC collection.</title>
        <authorList>
            <person name="Joergensen T.S."/>
            <person name="Alvarez Arevalo M."/>
            <person name="Sterndorff E.B."/>
            <person name="Faurdal D."/>
            <person name="Vuksanovic O."/>
            <person name="Mourched A.-S."/>
            <person name="Charusanti P."/>
            <person name="Shaw S."/>
            <person name="Blin K."/>
            <person name="Weber T."/>
        </authorList>
    </citation>
    <scope>NUCLEOTIDE SEQUENCE [LARGE SCALE GENOMIC DNA]</scope>
    <source>
        <strain evidence="2 3">NBC_00123</strain>
    </source>
</reference>
<feature type="compositionally biased region" description="Pro residues" evidence="1">
    <location>
        <begin position="352"/>
        <end position="365"/>
    </location>
</feature>
<feature type="compositionally biased region" description="Gly residues" evidence="1">
    <location>
        <begin position="167"/>
        <end position="179"/>
    </location>
</feature>
<protein>
    <recommendedName>
        <fullName evidence="4">Helix-turn-helix domain-containing protein</fullName>
    </recommendedName>
</protein>
<accession>A0ABZ1LCG9</accession>
<feature type="compositionally biased region" description="Basic and acidic residues" evidence="1">
    <location>
        <begin position="251"/>
        <end position="269"/>
    </location>
</feature>
<gene>
    <name evidence="2" type="ORF">OG814_15280</name>
</gene>
<proteinExistence type="predicted"/>
<organism evidence="2 3">
    <name type="scientific">Streptomyces zaomyceticus</name>
    <dbReference type="NCBI Taxonomy" id="68286"/>
    <lineage>
        <taxon>Bacteria</taxon>
        <taxon>Bacillati</taxon>
        <taxon>Actinomycetota</taxon>
        <taxon>Actinomycetes</taxon>
        <taxon>Kitasatosporales</taxon>
        <taxon>Streptomycetaceae</taxon>
        <taxon>Streptomyces</taxon>
    </lineage>
</organism>